<reference evidence="6 7" key="1">
    <citation type="submission" date="2016-03" db="EMBL/GenBank/DDBJ databases">
        <title>Comparative genomics of Pseudogymnoascus destructans, the fungus causing white-nose syndrome of bats.</title>
        <authorList>
            <person name="Palmer J.M."/>
            <person name="Drees K.P."/>
            <person name="Foster J.T."/>
            <person name="Lindner D.L."/>
        </authorList>
    </citation>
    <scope>NUCLEOTIDE SEQUENCE [LARGE SCALE GENOMIC DNA]</scope>
    <source>
        <strain evidence="6 7">UAMH 10579</strain>
    </source>
</reference>
<evidence type="ECO:0000256" key="1">
    <source>
        <dbReference type="ARBA" id="ARBA00010139"/>
    </source>
</evidence>
<evidence type="ECO:0000313" key="7">
    <source>
        <dbReference type="Proteomes" id="UP000091956"/>
    </source>
</evidence>
<dbReference type="Pfam" id="PF01717">
    <property type="entry name" value="Meth_synt_2"/>
    <property type="match status" value="1"/>
</dbReference>
<dbReference type="Pfam" id="PF00743">
    <property type="entry name" value="FMO-like"/>
    <property type="match status" value="1"/>
</dbReference>
<gene>
    <name evidence="6" type="ORF">VE01_09645</name>
</gene>
<dbReference type="GO" id="GO:0004499">
    <property type="term" value="F:N,N-dimethylaniline monooxygenase activity"/>
    <property type="evidence" value="ECO:0007669"/>
    <property type="project" value="InterPro"/>
</dbReference>
<evidence type="ECO:0000256" key="4">
    <source>
        <dbReference type="ARBA" id="ARBA00023002"/>
    </source>
</evidence>
<dbReference type="EMBL" id="KV460265">
    <property type="protein sequence ID" value="OBT92565.1"/>
    <property type="molecule type" value="Genomic_DNA"/>
</dbReference>
<evidence type="ECO:0000313" key="6">
    <source>
        <dbReference type="EMBL" id="OBT92565.1"/>
    </source>
</evidence>
<dbReference type="GO" id="GO:0008270">
    <property type="term" value="F:zinc ion binding"/>
    <property type="evidence" value="ECO:0007669"/>
    <property type="project" value="InterPro"/>
</dbReference>
<dbReference type="GO" id="GO:0009086">
    <property type="term" value="P:methionine biosynthetic process"/>
    <property type="evidence" value="ECO:0007669"/>
    <property type="project" value="InterPro"/>
</dbReference>
<keyword evidence="7" id="KW-1185">Reference proteome</keyword>
<keyword evidence="4" id="KW-0560">Oxidoreductase</keyword>
<dbReference type="InterPro" id="IPR002629">
    <property type="entry name" value="Met_Synth_C/arc"/>
</dbReference>
<feature type="domain" description="Cobalamin-independent methionine synthase MetE C-terminal/archaeal" evidence="5">
    <location>
        <begin position="275"/>
        <end position="384"/>
    </location>
</feature>
<dbReference type="PANTHER" id="PTHR42877:SF12">
    <property type="entry name" value="MONOOXYGENASE"/>
    <property type="match status" value="1"/>
</dbReference>
<dbReference type="Proteomes" id="UP000091956">
    <property type="component" value="Unassembled WGS sequence"/>
</dbReference>
<dbReference type="SUPFAM" id="SSF51905">
    <property type="entry name" value="FAD/NAD(P)-binding domain"/>
    <property type="match status" value="2"/>
</dbReference>
<organism evidence="6 7">
    <name type="scientific">Pseudogymnoascus verrucosus</name>
    <dbReference type="NCBI Taxonomy" id="342668"/>
    <lineage>
        <taxon>Eukaryota</taxon>
        <taxon>Fungi</taxon>
        <taxon>Dikarya</taxon>
        <taxon>Ascomycota</taxon>
        <taxon>Pezizomycotina</taxon>
        <taxon>Leotiomycetes</taxon>
        <taxon>Thelebolales</taxon>
        <taxon>Thelebolaceae</taxon>
        <taxon>Pseudogymnoascus</taxon>
    </lineage>
</organism>
<dbReference type="InterPro" id="IPR051209">
    <property type="entry name" value="FAD-bind_Monooxygenase_sf"/>
</dbReference>
<dbReference type="PANTHER" id="PTHR42877">
    <property type="entry name" value="L-ORNITHINE N(5)-MONOOXYGENASE-RELATED"/>
    <property type="match status" value="1"/>
</dbReference>
<dbReference type="AlphaFoldDB" id="A0A1B8G9P9"/>
<dbReference type="Pfam" id="PF13450">
    <property type="entry name" value="NAD_binding_8"/>
    <property type="match status" value="1"/>
</dbReference>
<keyword evidence="2" id="KW-0285">Flavoprotein</keyword>
<dbReference type="GeneID" id="28843031"/>
<sequence>MGSFESKLPAVVNASTATTNGDDTSYKVLEQPYGTARQIRIVTIGAGASGLNLIKTLRTHMTNYDHVVYEKNPEVGGTWYENRYPGCQCDHPSHNYQFSWRPNPNWTKFSADSTEIQEYLCRLCDEEGMRPEIKLSHEIIRAEWNEDLGEWLLKIKNTITGEVFNDHCNFLLNASGILNNWKWPAITGLHDFKGELVHSASWPENFDYNNKKVVVIGNGSSGVQIVPKIQPHVKELVHVIRSSTWIAPPQTERMLKGNSAEIIQSIKMDGDKFTTEQKDRFKADNDYYRGFIKAVEEQVNARFKAQVDVKTLGEASRKIMVAHMTKALGGNQELMDAMIPKFPVGCRRLTPGVGYLESLGKENIRVVTQGIAKITEKGLELTSGEVVEVDAIICATGFDVSFCPRFPIIGRKGNLQDTWRNGIPSAYMSCAVPNVPNYFVFLGPSAPIGHGSVLTISEHVAKYIVSMLKKCQTEGIKAVQPKEDAVRDFTEHIQAFMPRTSWSGNCRSWYKNGTADGPIIALHPGSRIHWFHMLENFRGEDYEYTLDSNNRFRFLGNGFSVKEAEENPTWYLDTPNKLF</sequence>
<reference evidence="7" key="2">
    <citation type="journal article" date="2018" name="Nat. Commun.">
        <title>Extreme sensitivity to ultraviolet light in the fungal pathogen causing white-nose syndrome of bats.</title>
        <authorList>
            <person name="Palmer J.M."/>
            <person name="Drees K.P."/>
            <person name="Foster J.T."/>
            <person name="Lindner D.L."/>
        </authorList>
    </citation>
    <scope>NUCLEOTIDE SEQUENCE [LARGE SCALE GENOMIC DNA]</scope>
    <source>
        <strain evidence="7">UAMH 10579</strain>
    </source>
</reference>
<dbReference type="InterPro" id="IPR020946">
    <property type="entry name" value="Flavin_mOase-like"/>
</dbReference>
<dbReference type="RefSeq" id="XP_018126298.1">
    <property type="nucleotide sequence ID" value="XM_018279057.1"/>
</dbReference>
<keyword evidence="3" id="KW-0274">FAD</keyword>
<dbReference type="GO" id="GO:0050661">
    <property type="term" value="F:NADP binding"/>
    <property type="evidence" value="ECO:0007669"/>
    <property type="project" value="InterPro"/>
</dbReference>
<name>A0A1B8G9P9_9PEZI</name>
<accession>A0A1B8G9P9</accession>
<evidence type="ECO:0000256" key="2">
    <source>
        <dbReference type="ARBA" id="ARBA00022630"/>
    </source>
</evidence>
<proteinExistence type="inferred from homology"/>
<dbReference type="GO" id="GO:0003871">
    <property type="term" value="F:5-methyltetrahydropteroyltriglutamate-homocysteine S-methyltransferase activity"/>
    <property type="evidence" value="ECO:0007669"/>
    <property type="project" value="InterPro"/>
</dbReference>
<protein>
    <recommendedName>
        <fullName evidence="5">Cobalamin-independent methionine synthase MetE C-terminal/archaeal domain-containing protein</fullName>
    </recommendedName>
</protein>
<dbReference type="OrthoDB" id="74360at2759"/>
<dbReference type="Gene3D" id="3.50.50.60">
    <property type="entry name" value="FAD/NAD(P)-binding domain"/>
    <property type="match status" value="2"/>
</dbReference>
<comment type="similarity">
    <text evidence="1">Belongs to the FAD-binding monooxygenase family.</text>
</comment>
<dbReference type="InterPro" id="IPR036188">
    <property type="entry name" value="FAD/NAD-bd_sf"/>
</dbReference>
<dbReference type="GO" id="GO:0050660">
    <property type="term" value="F:flavin adenine dinucleotide binding"/>
    <property type="evidence" value="ECO:0007669"/>
    <property type="project" value="InterPro"/>
</dbReference>
<evidence type="ECO:0000256" key="3">
    <source>
        <dbReference type="ARBA" id="ARBA00022827"/>
    </source>
</evidence>
<evidence type="ECO:0000259" key="5">
    <source>
        <dbReference type="Pfam" id="PF01717"/>
    </source>
</evidence>